<reference evidence="3" key="1">
    <citation type="submission" date="2014-03" db="EMBL/GenBank/DDBJ databases">
        <authorList>
            <person name="Aksoy S."/>
            <person name="Warren W."/>
            <person name="Wilson R.K."/>
        </authorList>
    </citation>
    <scope>NUCLEOTIDE SEQUENCE [LARGE SCALE GENOMIC DNA]</scope>
    <source>
        <strain evidence="3">IAEA</strain>
    </source>
</reference>
<sequence length="118" mass="13030">MAAHALNTAANYVCTVLSSVYFAGCLDIEKLNQMESGPKIVIGHIKFQQSIVCVIATQKCCELSCIFERLLGSGSVSMSSMDAFSWSSKMFNLSLFVVYNDAFSELFFFLFILLVAIN</sequence>
<dbReference type="VEuPathDB" id="VectorBase:GPAI038376"/>
<keyword evidence="1" id="KW-0472">Membrane</keyword>
<feature type="transmembrane region" description="Helical" evidence="1">
    <location>
        <begin position="93"/>
        <end position="117"/>
    </location>
</feature>
<protein>
    <submittedName>
        <fullName evidence="2">Uncharacterized protein</fullName>
    </submittedName>
</protein>
<dbReference type="AlphaFoldDB" id="A0A1B0A9D4"/>
<dbReference type="EnsemblMetazoa" id="GPAI038376-RA">
    <property type="protein sequence ID" value="GPAI038376-PA"/>
    <property type="gene ID" value="GPAI038376"/>
</dbReference>
<dbReference type="Proteomes" id="UP000092445">
    <property type="component" value="Unassembled WGS sequence"/>
</dbReference>
<keyword evidence="3" id="KW-1185">Reference proteome</keyword>
<keyword evidence="1" id="KW-0812">Transmembrane</keyword>
<evidence type="ECO:0000313" key="3">
    <source>
        <dbReference type="Proteomes" id="UP000092445"/>
    </source>
</evidence>
<evidence type="ECO:0000256" key="1">
    <source>
        <dbReference type="SAM" id="Phobius"/>
    </source>
</evidence>
<organism evidence="2 3">
    <name type="scientific">Glossina pallidipes</name>
    <name type="common">Tsetse fly</name>
    <dbReference type="NCBI Taxonomy" id="7398"/>
    <lineage>
        <taxon>Eukaryota</taxon>
        <taxon>Metazoa</taxon>
        <taxon>Ecdysozoa</taxon>
        <taxon>Arthropoda</taxon>
        <taxon>Hexapoda</taxon>
        <taxon>Insecta</taxon>
        <taxon>Pterygota</taxon>
        <taxon>Neoptera</taxon>
        <taxon>Endopterygota</taxon>
        <taxon>Diptera</taxon>
        <taxon>Brachycera</taxon>
        <taxon>Muscomorpha</taxon>
        <taxon>Hippoboscoidea</taxon>
        <taxon>Glossinidae</taxon>
        <taxon>Glossina</taxon>
    </lineage>
</organism>
<evidence type="ECO:0000313" key="2">
    <source>
        <dbReference type="EnsemblMetazoa" id="GPAI038376-PA"/>
    </source>
</evidence>
<name>A0A1B0A9D4_GLOPL</name>
<reference evidence="2" key="2">
    <citation type="submission" date="2020-05" db="UniProtKB">
        <authorList>
            <consortium name="EnsemblMetazoa"/>
        </authorList>
    </citation>
    <scope>IDENTIFICATION</scope>
    <source>
        <strain evidence="2">IAEA</strain>
    </source>
</reference>
<keyword evidence="1" id="KW-1133">Transmembrane helix</keyword>
<proteinExistence type="predicted"/>
<accession>A0A1B0A9D4</accession>